<dbReference type="GO" id="GO:0003677">
    <property type="term" value="F:DNA binding"/>
    <property type="evidence" value="ECO:0007669"/>
    <property type="project" value="InterPro"/>
</dbReference>
<dbReference type="OrthoDB" id="5296287at2759"/>
<dbReference type="InterPro" id="IPR007219">
    <property type="entry name" value="XnlR_reg_dom"/>
</dbReference>
<evidence type="ECO:0000256" key="3">
    <source>
        <dbReference type="SAM" id="MobiDB-lite"/>
    </source>
</evidence>
<feature type="region of interest" description="Disordered" evidence="3">
    <location>
        <begin position="106"/>
        <end position="153"/>
    </location>
</feature>
<keyword evidence="2" id="KW-0539">Nucleus</keyword>
<dbReference type="SMART" id="SM00066">
    <property type="entry name" value="GAL4"/>
    <property type="match status" value="1"/>
</dbReference>
<dbReference type="GO" id="GO:0000981">
    <property type="term" value="F:DNA-binding transcription factor activity, RNA polymerase II-specific"/>
    <property type="evidence" value="ECO:0007669"/>
    <property type="project" value="InterPro"/>
</dbReference>
<proteinExistence type="predicted"/>
<dbReference type="CDD" id="cd12148">
    <property type="entry name" value="fungal_TF_MHR"/>
    <property type="match status" value="1"/>
</dbReference>
<feature type="region of interest" description="Disordered" evidence="3">
    <location>
        <begin position="1"/>
        <end position="27"/>
    </location>
</feature>
<dbReference type="Pfam" id="PF00172">
    <property type="entry name" value="Zn_clus"/>
    <property type="match status" value="1"/>
</dbReference>
<dbReference type="InterPro" id="IPR036864">
    <property type="entry name" value="Zn2-C6_fun-type_DNA-bd_sf"/>
</dbReference>
<dbReference type="PANTHER" id="PTHR47654:SF5">
    <property type="entry name" value="TRANSCRIPTION FACTOR DOMAIN-CONTAINING PROTEIN"/>
    <property type="match status" value="1"/>
</dbReference>
<feature type="compositionally biased region" description="Polar residues" evidence="3">
    <location>
        <begin position="706"/>
        <end position="718"/>
    </location>
</feature>
<keyword evidence="6" id="KW-1185">Reference proteome</keyword>
<dbReference type="GO" id="GO:0008270">
    <property type="term" value="F:zinc ion binding"/>
    <property type="evidence" value="ECO:0007669"/>
    <property type="project" value="InterPro"/>
</dbReference>
<dbReference type="Proteomes" id="UP001152607">
    <property type="component" value="Unassembled WGS sequence"/>
</dbReference>
<keyword evidence="1" id="KW-0479">Metal-binding</keyword>
<dbReference type="EMBL" id="CAOQHR010000009">
    <property type="protein sequence ID" value="CAI6339597.1"/>
    <property type="molecule type" value="Genomic_DNA"/>
</dbReference>
<feature type="region of interest" description="Disordered" evidence="3">
    <location>
        <begin position="702"/>
        <end position="727"/>
    </location>
</feature>
<dbReference type="GO" id="GO:0006351">
    <property type="term" value="P:DNA-templated transcription"/>
    <property type="evidence" value="ECO:0007669"/>
    <property type="project" value="InterPro"/>
</dbReference>
<dbReference type="InterPro" id="IPR053230">
    <property type="entry name" value="Trans_reg_galc"/>
</dbReference>
<feature type="compositionally biased region" description="Basic and acidic residues" evidence="3">
    <location>
        <begin position="128"/>
        <end position="153"/>
    </location>
</feature>
<organism evidence="5 6">
    <name type="scientific">Periconia digitata</name>
    <dbReference type="NCBI Taxonomy" id="1303443"/>
    <lineage>
        <taxon>Eukaryota</taxon>
        <taxon>Fungi</taxon>
        <taxon>Dikarya</taxon>
        <taxon>Ascomycota</taxon>
        <taxon>Pezizomycotina</taxon>
        <taxon>Dothideomycetes</taxon>
        <taxon>Pleosporomycetidae</taxon>
        <taxon>Pleosporales</taxon>
        <taxon>Massarineae</taxon>
        <taxon>Periconiaceae</taxon>
        <taxon>Periconia</taxon>
    </lineage>
</organism>
<dbReference type="SMART" id="SM00906">
    <property type="entry name" value="Fungal_trans"/>
    <property type="match status" value="1"/>
</dbReference>
<evidence type="ECO:0000256" key="2">
    <source>
        <dbReference type="ARBA" id="ARBA00023242"/>
    </source>
</evidence>
<evidence type="ECO:0000256" key="1">
    <source>
        <dbReference type="ARBA" id="ARBA00022723"/>
    </source>
</evidence>
<name>A0A9W4UR40_9PLEO</name>
<dbReference type="AlphaFoldDB" id="A0A9W4UR40"/>
<dbReference type="CDD" id="cd00067">
    <property type="entry name" value="GAL4"/>
    <property type="match status" value="1"/>
</dbReference>
<dbReference type="InterPro" id="IPR001138">
    <property type="entry name" value="Zn2Cys6_DnaBD"/>
</dbReference>
<reference evidence="5" key="1">
    <citation type="submission" date="2023-01" db="EMBL/GenBank/DDBJ databases">
        <authorList>
            <person name="Van Ghelder C."/>
            <person name="Rancurel C."/>
        </authorList>
    </citation>
    <scope>NUCLEOTIDE SEQUENCE</scope>
    <source>
        <strain evidence="5">CNCM I-4278</strain>
    </source>
</reference>
<gene>
    <name evidence="5" type="ORF">PDIGIT_LOCUS12758</name>
</gene>
<dbReference type="Pfam" id="PF04082">
    <property type="entry name" value="Fungal_trans"/>
    <property type="match status" value="1"/>
</dbReference>
<accession>A0A9W4UR40</accession>
<comment type="caution">
    <text evidence="5">The sequence shown here is derived from an EMBL/GenBank/DDBJ whole genome shotgun (WGS) entry which is preliminary data.</text>
</comment>
<sequence>MEHHPIAAKVAIPRNPKADPPQPVPKKARTQRACENCRKRKVRCTGESHCRNCLDQGLSCSYSLGRRDRLNEATEQNSRLIGLLRDLNLHVDDEGRKLIHQYLDTPGNDEQTLASPSISYASPYSAKRSREGSPEPEENRHDGPQQVRPSEKDNEKHFDVLGENVLQTFKSRATGYVGVNSSIQWLRSLRAQMKNLQIASNDDESSRNPDINTQNARHRNSQRLNTIRVSDSTFYLDCDDPELDDLFADPLDVPPPDILDGLFDSYMQTTHPSFPILPDVFQDQFRRYSTSLKEKRADQVSDEWLAMLNLVLAIGRQYSHLTSSDSESPGHLIYIARATRLLRLDKIATSLPSPTLLFIQSIGLLSLSYLVIGQLSRAWMMIGIALRFALAAGLHLRNDDPSTPSAQNETMINTWWSLQVIESLLCSIIGRPCVIPDQECTVPLPRALGASPPRPNSSTGRMSKSSRDGSDTVTSASFLGAWVTIALLTQEALSKLYSPRATTDSWHIIQGDITSLMRRLDRWAVNSRLAGTSTMTTPTEETHRNKQLLAFQYQSAKILITRPCLCRLQGYKELNEELSELKKGAAASCVSAALAMAQLLPDDPHNLQAAYFQIPWWSIIHNIMQAVAVLLLKMSFGPLHTVHEGQHIVTSVQKLVKWLEILKSTSQVAGRALNIVANIMHTSGARSYFNFAFPSDASIPTPDVTARSTSQTPASTPEHSQENAYAYPPQQMEPVSVCGEYTPSQGDFADFRSPTNPKGSPYLGTNTMPQSHMPQNNLLPLYYGHPFYTYFDYSNALIEDPSTKVNAFTNIGSFN</sequence>
<evidence type="ECO:0000313" key="5">
    <source>
        <dbReference type="EMBL" id="CAI6339597.1"/>
    </source>
</evidence>
<dbReference type="PROSITE" id="PS50048">
    <property type="entry name" value="ZN2_CY6_FUNGAL_2"/>
    <property type="match status" value="1"/>
</dbReference>
<feature type="compositionally biased region" description="Low complexity" evidence="3">
    <location>
        <begin position="114"/>
        <end position="126"/>
    </location>
</feature>
<dbReference type="PANTHER" id="PTHR47654">
    <property type="entry name" value="ZN(II)2CYS6 TRANSCRIPTION FACTOR (EUROFUNG)-RELATED"/>
    <property type="match status" value="1"/>
</dbReference>
<feature type="region of interest" description="Disordered" evidence="3">
    <location>
        <begin position="198"/>
        <end position="219"/>
    </location>
</feature>
<evidence type="ECO:0000313" key="6">
    <source>
        <dbReference type="Proteomes" id="UP001152607"/>
    </source>
</evidence>
<feature type="region of interest" description="Disordered" evidence="3">
    <location>
        <begin position="445"/>
        <end position="469"/>
    </location>
</feature>
<dbReference type="SUPFAM" id="SSF57701">
    <property type="entry name" value="Zn2/Cys6 DNA-binding domain"/>
    <property type="match status" value="1"/>
</dbReference>
<dbReference type="PROSITE" id="PS00463">
    <property type="entry name" value="ZN2_CY6_FUNGAL_1"/>
    <property type="match status" value="1"/>
</dbReference>
<dbReference type="Gene3D" id="4.10.240.10">
    <property type="entry name" value="Zn(2)-C6 fungal-type DNA-binding domain"/>
    <property type="match status" value="1"/>
</dbReference>
<evidence type="ECO:0000259" key="4">
    <source>
        <dbReference type="PROSITE" id="PS50048"/>
    </source>
</evidence>
<protein>
    <recommendedName>
        <fullName evidence="4">Zn(2)-C6 fungal-type domain-containing protein</fullName>
    </recommendedName>
</protein>
<feature type="domain" description="Zn(2)-C6 fungal-type" evidence="4">
    <location>
        <begin position="33"/>
        <end position="62"/>
    </location>
</feature>